<organism evidence="1">
    <name type="scientific">uncultured Anaerotruncus sp</name>
    <dbReference type="NCBI Taxonomy" id="905011"/>
    <lineage>
        <taxon>Bacteria</taxon>
        <taxon>Bacillati</taxon>
        <taxon>Bacillota</taxon>
        <taxon>Clostridia</taxon>
        <taxon>Eubacteriales</taxon>
        <taxon>Oscillospiraceae</taxon>
        <taxon>Anaerotruncus</taxon>
        <taxon>environmental samples</taxon>
    </lineage>
</organism>
<gene>
    <name evidence="1" type="ORF">AULFYP135_01759</name>
</gene>
<dbReference type="AlphaFoldDB" id="A0A6N2U5Y5"/>
<name>A0A6N2U5Y5_9FIRM</name>
<evidence type="ECO:0000313" key="1">
    <source>
        <dbReference type="EMBL" id="VYT12947.1"/>
    </source>
</evidence>
<sequence>MKWIAWAFAFLFVVLGGQGEAPLALSPLGELTVADASLFYHWEGDQYQVDMARVQELFPRYRREDYSIRVGEPFPDPYYERYRDVLVEECWYDPEMGEVHHWSGTYGEQWKARREKPLSPEEQAIWAERGLNTTGWTVGDWEDWNRLQPSGKLLFSADGTVIQEAHLSSYSGREGEFVPIPMGLLNIVDQSRDFSPPESYRYTQAEIETIRRWRITKEDFHSLSNRGYHPPEQVLSFSDEELLELFCGFQDGIGFDEWYDGLPPQDQAWVDSLIDREAGEGYLLYSLFDNMEDWRRIPPGEVPSILGWENWLRYVESHGYTRQEIEQLLRYEGKSHGEILLEIWGGNQCHTV</sequence>
<accession>A0A6N2U5Y5</accession>
<proteinExistence type="predicted"/>
<protein>
    <submittedName>
        <fullName evidence="1">Uncharacterized protein</fullName>
    </submittedName>
</protein>
<dbReference type="EMBL" id="CACRSL010000003">
    <property type="protein sequence ID" value="VYT12947.1"/>
    <property type="molecule type" value="Genomic_DNA"/>
</dbReference>
<reference evidence="1" key="1">
    <citation type="submission" date="2019-11" db="EMBL/GenBank/DDBJ databases">
        <authorList>
            <person name="Feng L."/>
        </authorList>
    </citation>
    <scope>NUCLEOTIDE SEQUENCE</scope>
    <source>
        <strain evidence="1">AundefinedLFYP135</strain>
    </source>
</reference>